<dbReference type="Proteomes" id="UP001156601">
    <property type="component" value="Unassembled WGS sequence"/>
</dbReference>
<evidence type="ECO:0000256" key="7">
    <source>
        <dbReference type="ARBA" id="ARBA00022989"/>
    </source>
</evidence>
<evidence type="ECO:0000256" key="4">
    <source>
        <dbReference type="ARBA" id="ARBA00022481"/>
    </source>
</evidence>
<comment type="caution">
    <text evidence="11">The sequence shown here is derived from an EMBL/GenBank/DDBJ whole genome shotgun (WGS) entry which is preliminary data.</text>
</comment>
<feature type="transmembrane region" description="Helical" evidence="10">
    <location>
        <begin position="12"/>
        <end position="34"/>
    </location>
</feature>
<name>A0AA37SX65_9ALTE</name>
<keyword evidence="5" id="KW-0997">Cell inner membrane</keyword>
<dbReference type="RefSeq" id="WP_284217809.1">
    <property type="nucleotide sequence ID" value="NZ_BSOT01000006.1"/>
</dbReference>
<evidence type="ECO:0000256" key="8">
    <source>
        <dbReference type="ARBA" id="ARBA00023136"/>
    </source>
</evidence>
<sequence length="205" mass="23613">MHYSRPMKRQSGFSLLEIIVVVFLLGLIVSVISFRGFSKDITEEIGEEASRLQVLIDLASDFAILNQLQMGLRIDIDRQTYEFVSLQNDKWLPISDNKYFRMRELPEDIQVELLLDNLPWQQEDELFDREIFDENLSVSEDSVQIGDEEDIPPPPPQILILSSGELTPFELKFTYNGIDNSIDPFYYALQGEETIPVNKIGPEPL</sequence>
<evidence type="ECO:0000313" key="12">
    <source>
        <dbReference type="Proteomes" id="UP001156601"/>
    </source>
</evidence>
<dbReference type="GO" id="GO:0005886">
    <property type="term" value="C:plasma membrane"/>
    <property type="evidence" value="ECO:0007669"/>
    <property type="project" value="UniProtKB-SubCell"/>
</dbReference>
<protein>
    <recommendedName>
        <fullName evidence="2">Type II secretion system protein H</fullName>
    </recommendedName>
    <alternativeName>
        <fullName evidence="9">General secretion pathway protein H</fullName>
    </alternativeName>
</protein>
<dbReference type="NCBIfam" id="TIGR02532">
    <property type="entry name" value="IV_pilin_GFxxxE"/>
    <property type="match status" value="1"/>
</dbReference>
<evidence type="ECO:0000256" key="10">
    <source>
        <dbReference type="SAM" id="Phobius"/>
    </source>
</evidence>
<dbReference type="NCBIfam" id="TIGR01708">
    <property type="entry name" value="typeII_sec_gspH"/>
    <property type="match status" value="1"/>
</dbReference>
<evidence type="ECO:0000256" key="5">
    <source>
        <dbReference type="ARBA" id="ARBA00022519"/>
    </source>
</evidence>
<dbReference type="InterPro" id="IPR049875">
    <property type="entry name" value="TypeII_GspH"/>
</dbReference>
<evidence type="ECO:0000256" key="1">
    <source>
        <dbReference type="ARBA" id="ARBA00004377"/>
    </source>
</evidence>
<reference evidence="11" key="1">
    <citation type="journal article" date="2014" name="Int. J. Syst. Evol. Microbiol.">
        <title>Complete genome sequence of Corynebacterium casei LMG S-19264T (=DSM 44701T), isolated from a smear-ripened cheese.</title>
        <authorList>
            <consortium name="US DOE Joint Genome Institute (JGI-PGF)"/>
            <person name="Walter F."/>
            <person name="Albersmeier A."/>
            <person name="Kalinowski J."/>
            <person name="Ruckert C."/>
        </authorList>
    </citation>
    <scope>NUCLEOTIDE SEQUENCE</scope>
    <source>
        <strain evidence="11">NBRC 110023</strain>
    </source>
</reference>
<evidence type="ECO:0000256" key="6">
    <source>
        <dbReference type="ARBA" id="ARBA00022692"/>
    </source>
</evidence>
<evidence type="ECO:0000256" key="3">
    <source>
        <dbReference type="ARBA" id="ARBA00022475"/>
    </source>
</evidence>
<keyword evidence="3" id="KW-1003">Cell membrane</keyword>
<dbReference type="PROSITE" id="PS00409">
    <property type="entry name" value="PROKAR_NTER_METHYL"/>
    <property type="match status" value="1"/>
</dbReference>
<dbReference type="GO" id="GO:0015628">
    <property type="term" value="P:protein secretion by the type II secretion system"/>
    <property type="evidence" value="ECO:0007669"/>
    <property type="project" value="InterPro"/>
</dbReference>
<gene>
    <name evidence="11" type="primary">gspH</name>
    <name evidence="11" type="ORF">GCM10007852_23590</name>
</gene>
<dbReference type="Pfam" id="PF07963">
    <property type="entry name" value="N_methyl"/>
    <property type="match status" value="1"/>
</dbReference>
<reference evidence="11" key="2">
    <citation type="submission" date="2023-01" db="EMBL/GenBank/DDBJ databases">
        <title>Draft genome sequence of Agaribacter marinus strain NBRC 110023.</title>
        <authorList>
            <person name="Sun Q."/>
            <person name="Mori K."/>
        </authorList>
    </citation>
    <scope>NUCLEOTIDE SEQUENCE</scope>
    <source>
        <strain evidence="11">NBRC 110023</strain>
    </source>
</reference>
<dbReference type="Gene3D" id="3.55.40.10">
    <property type="entry name" value="minor pseudopilin epsh domain"/>
    <property type="match status" value="1"/>
</dbReference>
<dbReference type="InterPro" id="IPR012902">
    <property type="entry name" value="N_methyl_site"/>
</dbReference>
<proteinExistence type="predicted"/>
<accession>A0AA37SX65</accession>
<keyword evidence="6 10" id="KW-0812">Transmembrane</keyword>
<evidence type="ECO:0000313" key="11">
    <source>
        <dbReference type="EMBL" id="GLR71451.1"/>
    </source>
</evidence>
<comment type="subcellular location">
    <subcellularLocation>
        <location evidence="1">Cell inner membrane</location>
        <topology evidence="1">Single-pass membrane protein</topology>
    </subcellularLocation>
</comment>
<keyword evidence="4" id="KW-0488">Methylation</keyword>
<dbReference type="PRINTS" id="PR00885">
    <property type="entry name" value="BCTERIALGSPH"/>
</dbReference>
<organism evidence="11 12">
    <name type="scientific">Agaribacter marinus</name>
    <dbReference type="NCBI Taxonomy" id="1431249"/>
    <lineage>
        <taxon>Bacteria</taxon>
        <taxon>Pseudomonadati</taxon>
        <taxon>Pseudomonadota</taxon>
        <taxon>Gammaproteobacteria</taxon>
        <taxon>Alteromonadales</taxon>
        <taxon>Alteromonadaceae</taxon>
        <taxon>Agaribacter</taxon>
    </lineage>
</organism>
<evidence type="ECO:0000256" key="9">
    <source>
        <dbReference type="ARBA" id="ARBA00030775"/>
    </source>
</evidence>
<dbReference type="GO" id="GO:0015627">
    <property type="term" value="C:type II protein secretion system complex"/>
    <property type="evidence" value="ECO:0007669"/>
    <property type="project" value="InterPro"/>
</dbReference>
<dbReference type="AlphaFoldDB" id="A0AA37SX65"/>
<keyword evidence="12" id="KW-1185">Reference proteome</keyword>
<evidence type="ECO:0000256" key="2">
    <source>
        <dbReference type="ARBA" id="ARBA00021549"/>
    </source>
</evidence>
<keyword evidence="8 10" id="KW-0472">Membrane</keyword>
<keyword evidence="7 10" id="KW-1133">Transmembrane helix</keyword>
<dbReference type="EMBL" id="BSOT01000006">
    <property type="protein sequence ID" value="GLR71451.1"/>
    <property type="molecule type" value="Genomic_DNA"/>
</dbReference>
<dbReference type="InterPro" id="IPR002416">
    <property type="entry name" value="T2SS_protein-GspH"/>
</dbReference>